<dbReference type="Proteomes" id="UP001222027">
    <property type="component" value="Unassembled WGS sequence"/>
</dbReference>
<dbReference type="PANTHER" id="PTHR36019">
    <property type="entry name" value="PLANT/PROTEIN"/>
    <property type="match status" value="1"/>
</dbReference>
<gene>
    <name evidence="2" type="ORF">OPV22_018832</name>
</gene>
<organism evidence="2 3">
    <name type="scientific">Ensete ventricosum</name>
    <name type="common">Abyssinian banana</name>
    <name type="synonym">Musa ensete</name>
    <dbReference type="NCBI Taxonomy" id="4639"/>
    <lineage>
        <taxon>Eukaryota</taxon>
        <taxon>Viridiplantae</taxon>
        <taxon>Streptophyta</taxon>
        <taxon>Embryophyta</taxon>
        <taxon>Tracheophyta</taxon>
        <taxon>Spermatophyta</taxon>
        <taxon>Magnoliopsida</taxon>
        <taxon>Liliopsida</taxon>
        <taxon>Zingiberales</taxon>
        <taxon>Musaceae</taxon>
        <taxon>Ensete</taxon>
    </lineage>
</organism>
<evidence type="ECO:0000313" key="3">
    <source>
        <dbReference type="Proteomes" id="UP001222027"/>
    </source>
</evidence>
<evidence type="ECO:0008006" key="4">
    <source>
        <dbReference type="Google" id="ProtNLM"/>
    </source>
</evidence>
<reference evidence="2 3" key="1">
    <citation type="submission" date="2022-12" db="EMBL/GenBank/DDBJ databases">
        <title>Chromosome-scale assembly of the Ensete ventricosum genome.</title>
        <authorList>
            <person name="Dussert Y."/>
            <person name="Stocks J."/>
            <person name="Wendawek A."/>
            <person name="Woldeyes F."/>
            <person name="Nichols R.A."/>
            <person name="Borrell J.S."/>
        </authorList>
    </citation>
    <scope>NUCLEOTIDE SEQUENCE [LARGE SCALE GENOMIC DNA]</scope>
    <source>
        <strain evidence="3">cv. Maze</strain>
        <tissue evidence="2">Seeds</tissue>
    </source>
</reference>
<sequence length="108" mass="11281">MSSRTTPTAEAEPAAARGQHGAAGRTGTGRGSSPPPPYANLRSRSIPAKPADKKKGRRRMAEGGGGGGSHLFAGEAAAGPQLKRSGGMRRDWSFEDLRNRKANEGRKV</sequence>
<accession>A0AAV8QV35</accession>
<feature type="compositionally biased region" description="Low complexity" evidence="1">
    <location>
        <begin position="1"/>
        <end position="23"/>
    </location>
</feature>
<feature type="region of interest" description="Disordered" evidence="1">
    <location>
        <begin position="1"/>
        <end position="108"/>
    </location>
</feature>
<name>A0AAV8QV35_ENSVE</name>
<dbReference type="EMBL" id="JAQQAF010000005">
    <property type="protein sequence ID" value="KAJ8486347.1"/>
    <property type="molecule type" value="Genomic_DNA"/>
</dbReference>
<feature type="compositionally biased region" description="Basic and acidic residues" evidence="1">
    <location>
        <begin position="88"/>
        <end position="108"/>
    </location>
</feature>
<evidence type="ECO:0000256" key="1">
    <source>
        <dbReference type="SAM" id="MobiDB-lite"/>
    </source>
</evidence>
<comment type="caution">
    <text evidence="2">The sequence shown here is derived from an EMBL/GenBank/DDBJ whole genome shotgun (WGS) entry which is preliminary data.</text>
</comment>
<dbReference type="AlphaFoldDB" id="A0AAV8QV35"/>
<keyword evidence="3" id="KW-1185">Reference proteome</keyword>
<protein>
    <recommendedName>
        <fullName evidence="4">AT-hook motif nuclear-localized protein</fullName>
    </recommendedName>
</protein>
<proteinExistence type="predicted"/>
<dbReference type="PANTHER" id="PTHR36019:SF3">
    <property type="entry name" value="PLANT_PROTEIN"/>
    <property type="match status" value="1"/>
</dbReference>
<evidence type="ECO:0000313" key="2">
    <source>
        <dbReference type="EMBL" id="KAJ8486347.1"/>
    </source>
</evidence>